<dbReference type="InterPro" id="IPR018060">
    <property type="entry name" value="HTH_AraC"/>
</dbReference>
<dbReference type="Proteomes" id="UP001165079">
    <property type="component" value="Unassembled WGS sequence"/>
</dbReference>
<comment type="caution">
    <text evidence="5">The sequence shown here is derived from an EMBL/GenBank/DDBJ whole genome shotgun (WGS) entry which is preliminary data.</text>
</comment>
<proteinExistence type="predicted"/>
<keyword evidence="6" id="KW-1185">Reference proteome</keyword>
<dbReference type="AlphaFoldDB" id="A0A9W6SUY4"/>
<dbReference type="PANTHER" id="PTHR46796:SF15">
    <property type="entry name" value="BLL1074 PROTEIN"/>
    <property type="match status" value="1"/>
</dbReference>
<evidence type="ECO:0000256" key="2">
    <source>
        <dbReference type="ARBA" id="ARBA00023125"/>
    </source>
</evidence>
<dbReference type="InterPro" id="IPR009057">
    <property type="entry name" value="Homeodomain-like_sf"/>
</dbReference>
<name>A0A9W6SUY4_9ACTN</name>
<dbReference type="GO" id="GO:0003700">
    <property type="term" value="F:DNA-binding transcription factor activity"/>
    <property type="evidence" value="ECO:0007669"/>
    <property type="project" value="InterPro"/>
</dbReference>
<keyword evidence="2" id="KW-0238">DNA-binding</keyword>
<protein>
    <submittedName>
        <fullName evidence="5">AraC family transcriptional regulator</fullName>
    </submittedName>
</protein>
<organism evidence="5 6">
    <name type="scientific">Actinorhabdospora filicis</name>
    <dbReference type="NCBI Taxonomy" id="1785913"/>
    <lineage>
        <taxon>Bacteria</taxon>
        <taxon>Bacillati</taxon>
        <taxon>Actinomycetota</taxon>
        <taxon>Actinomycetes</taxon>
        <taxon>Micromonosporales</taxon>
        <taxon>Micromonosporaceae</taxon>
        <taxon>Actinorhabdospora</taxon>
    </lineage>
</organism>
<dbReference type="PANTHER" id="PTHR46796">
    <property type="entry name" value="HTH-TYPE TRANSCRIPTIONAL ACTIVATOR RHAS-RELATED"/>
    <property type="match status" value="1"/>
</dbReference>
<accession>A0A9W6SUY4</accession>
<dbReference type="SMART" id="SM00342">
    <property type="entry name" value="HTH_ARAC"/>
    <property type="match status" value="1"/>
</dbReference>
<gene>
    <name evidence="5" type="ORF">Afil01_60280</name>
</gene>
<dbReference type="SUPFAM" id="SSF46689">
    <property type="entry name" value="Homeodomain-like"/>
    <property type="match status" value="1"/>
</dbReference>
<dbReference type="InterPro" id="IPR046532">
    <property type="entry name" value="DUF6597"/>
</dbReference>
<evidence type="ECO:0000313" key="5">
    <source>
        <dbReference type="EMBL" id="GLZ81221.1"/>
    </source>
</evidence>
<dbReference type="PROSITE" id="PS01124">
    <property type="entry name" value="HTH_ARAC_FAMILY_2"/>
    <property type="match status" value="1"/>
</dbReference>
<dbReference type="RefSeq" id="WP_285666651.1">
    <property type="nucleotide sequence ID" value="NZ_BSTX01000005.1"/>
</dbReference>
<dbReference type="GO" id="GO:0043565">
    <property type="term" value="F:sequence-specific DNA binding"/>
    <property type="evidence" value="ECO:0007669"/>
    <property type="project" value="InterPro"/>
</dbReference>
<reference evidence="5" key="1">
    <citation type="submission" date="2023-03" db="EMBL/GenBank/DDBJ databases">
        <title>Actinorhabdospora filicis NBRC 111898.</title>
        <authorList>
            <person name="Ichikawa N."/>
            <person name="Sato H."/>
            <person name="Tonouchi N."/>
        </authorList>
    </citation>
    <scope>NUCLEOTIDE SEQUENCE</scope>
    <source>
        <strain evidence="5">NBRC 111898</strain>
    </source>
</reference>
<feature type="domain" description="HTH araC/xylS-type" evidence="4">
    <location>
        <begin position="164"/>
        <end position="263"/>
    </location>
</feature>
<dbReference type="Pfam" id="PF20240">
    <property type="entry name" value="DUF6597"/>
    <property type="match status" value="1"/>
</dbReference>
<evidence type="ECO:0000256" key="3">
    <source>
        <dbReference type="ARBA" id="ARBA00023163"/>
    </source>
</evidence>
<dbReference type="Pfam" id="PF12833">
    <property type="entry name" value="HTH_18"/>
    <property type="match status" value="1"/>
</dbReference>
<evidence type="ECO:0000256" key="1">
    <source>
        <dbReference type="ARBA" id="ARBA00023015"/>
    </source>
</evidence>
<dbReference type="InterPro" id="IPR050204">
    <property type="entry name" value="AraC_XylS_family_regulators"/>
</dbReference>
<dbReference type="EMBL" id="BSTX01000005">
    <property type="protein sequence ID" value="GLZ81221.1"/>
    <property type="molecule type" value="Genomic_DNA"/>
</dbReference>
<evidence type="ECO:0000259" key="4">
    <source>
        <dbReference type="PROSITE" id="PS01124"/>
    </source>
</evidence>
<keyword evidence="1" id="KW-0805">Transcription regulation</keyword>
<evidence type="ECO:0000313" key="6">
    <source>
        <dbReference type="Proteomes" id="UP001165079"/>
    </source>
</evidence>
<sequence>MSEPRRDTRGIVDPAGLMTRVRFRRHAPHARLAGLVEHYWFIDWDLDEPYESRVVPHPCVNVVFQRYDPAGAFGEVSGVGRRLFAIKLEGTGRVCGAQFLPGAFRAFTREPVSALTDQRLPVGEVLPGADPASIVDAATPGARVAAFDAFLLGCVDEEPDPARDRAMTLAARVRRDRSLMRVEELAELDGSTPRTLQRLFAEYVGVSPKSVIMRYRVQEAVEAAGPDVDWARVAAELGYADQAHLVRDFRAMLGISPAAFVRTTEG</sequence>
<keyword evidence="3" id="KW-0804">Transcription</keyword>
<dbReference type="Gene3D" id="1.10.10.60">
    <property type="entry name" value="Homeodomain-like"/>
    <property type="match status" value="1"/>
</dbReference>